<dbReference type="PaxDb" id="39947-A0A0P0W504"/>
<dbReference type="AlphaFoldDB" id="A0A0P0W504"/>
<proteinExistence type="predicted"/>
<dbReference type="EMBL" id="AP014959">
    <property type="protein sequence ID" value="BAS86943.1"/>
    <property type="molecule type" value="Genomic_DNA"/>
</dbReference>
<accession>A0A0P0W504</accession>
<name>A0A0P0W504_ORYSJ</name>
<evidence type="ECO:0000313" key="2">
    <source>
        <dbReference type="Proteomes" id="UP000059680"/>
    </source>
</evidence>
<dbReference type="Proteomes" id="UP000059680">
    <property type="component" value="Chromosome 3"/>
</dbReference>
<protein>
    <submittedName>
        <fullName evidence="1">Os03g0805766 protein</fullName>
    </submittedName>
</protein>
<evidence type="ECO:0000313" key="1">
    <source>
        <dbReference type="EMBL" id="BAS86943.1"/>
    </source>
</evidence>
<reference evidence="1 2" key="3">
    <citation type="journal article" date="2013" name="Rice">
        <title>Improvement of the Oryza sativa Nipponbare reference genome using next generation sequence and optical map data.</title>
        <authorList>
            <person name="Kawahara Y."/>
            <person name="de la Bastide M."/>
            <person name="Hamilton J.P."/>
            <person name="Kanamori H."/>
            <person name="McCombie W.R."/>
            <person name="Ouyang S."/>
            <person name="Schwartz D.C."/>
            <person name="Tanaka T."/>
            <person name="Wu J."/>
            <person name="Zhou S."/>
            <person name="Childs K.L."/>
            <person name="Davidson R.M."/>
            <person name="Lin H."/>
            <person name="Quesada-Ocampo L."/>
            <person name="Vaillancourt B."/>
            <person name="Sakai H."/>
            <person name="Lee S.S."/>
            <person name="Kim J."/>
            <person name="Numa H."/>
            <person name="Itoh T."/>
            <person name="Buell C.R."/>
            <person name="Matsumoto T."/>
        </authorList>
    </citation>
    <scope>NUCLEOTIDE SEQUENCE [LARGE SCALE GENOMIC DNA]</scope>
    <source>
        <strain evidence="2">cv. Nipponbare</strain>
    </source>
</reference>
<organism evidence="1 2">
    <name type="scientific">Oryza sativa subsp. japonica</name>
    <name type="common">Rice</name>
    <dbReference type="NCBI Taxonomy" id="39947"/>
    <lineage>
        <taxon>Eukaryota</taxon>
        <taxon>Viridiplantae</taxon>
        <taxon>Streptophyta</taxon>
        <taxon>Embryophyta</taxon>
        <taxon>Tracheophyta</taxon>
        <taxon>Spermatophyta</taxon>
        <taxon>Magnoliopsida</taxon>
        <taxon>Liliopsida</taxon>
        <taxon>Poales</taxon>
        <taxon>Poaceae</taxon>
        <taxon>BOP clade</taxon>
        <taxon>Oryzoideae</taxon>
        <taxon>Oryzeae</taxon>
        <taxon>Oryzinae</taxon>
        <taxon>Oryza</taxon>
        <taxon>Oryza sativa</taxon>
    </lineage>
</organism>
<reference evidence="1 2" key="2">
    <citation type="journal article" date="2013" name="Plant Cell Physiol.">
        <title>Rice Annotation Project Database (RAP-DB): an integrative and interactive database for rice genomics.</title>
        <authorList>
            <person name="Sakai H."/>
            <person name="Lee S.S."/>
            <person name="Tanaka T."/>
            <person name="Numa H."/>
            <person name="Kim J."/>
            <person name="Kawahara Y."/>
            <person name="Wakimoto H."/>
            <person name="Yang C.C."/>
            <person name="Iwamoto M."/>
            <person name="Abe T."/>
            <person name="Yamada Y."/>
            <person name="Muto A."/>
            <person name="Inokuchi H."/>
            <person name="Ikemura T."/>
            <person name="Matsumoto T."/>
            <person name="Sasaki T."/>
            <person name="Itoh T."/>
        </authorList>
    </citation>
    <scope>NUCLEOTIDE SEQUENCE [LARGE SCALE GENOMIC DNA]</scope>
    <source>
        <strain evidence="2">cv. Nipponbare</strain>
    </source>
</reference>
<reference evidence="2" key="1">
    <citation type="journal article" date="2005" name="Nature">
        <title>The map-based sequence of the rice genome.</title>
        <authorList>
            <consortium name="International rice genome sequencing project (IRGSP)"/>
            <person name="Matsumoto T."/>
            <person name="Wu J."/>
            <person name="Kanamori H."/>
            <person name="Katayose Y."/>
            <person name="Fujisawa M."/>
            <person name="Namiki N."/>
            <person name="Mizuno H."/>
            <person name="Yamamoto K."/>
            <person name="Antonio B.A."/>
            <person name="Baba T."/>
            <person name="Sakata K."/>
            <person name="Nagamura Y."/>
            <person name="Aoki H."/>
            <person name="Arikawa K."/>
            <person name="Arita K."/>
            <person name="Bito T."/>
            <person name="Chiden Y."/>
            <person name="Fujitsuka N."/>
            <person name="Fukunaka R."/>
            <person name="Hamada M."/>
            <person name="Harada C."/>
            <person name="Hayashi A."/>
            <person name="Hijishita S."/>
            <person name="Honda M."/>
            <person name="Hosokawa S."/>
            <person name="Ichikawa Y."/>
            <person name="Idonuma A."/>
            <person name="Iijima M."/>
            <person name="Ikeda M."/>
            <person name="Ikeno M."/>
            <person name="Ito K."/>
            <person name="Ito S."/>
            <person name="Ito T."/>
            <person name="Ito Y."/>
            <person name="Ito Y."/>
            <person name="Iwabuchi A."/>
            <person name="Kamiya K."/>
            <person name="Karasawa W."/>
            <person name="Kurita K."/>
            <person name="Katagiri S."/>
            <person name="Kikuta A."/>
            <person name="Kobayashi H."/>
            <person name="Kobayashi N."/>
            <person name="Machita K."/>
            <person name="Maehara T."/>
            <person name="Masukawa M."/>
            <person name="Mizubayashi T."/>
            <person name="Mukai Y."/>
            <person name="Nagasaki H."/>
            <person name="Nagata Y."/>
            <person name="Naito S."/>
            <person name="Nakashima M."/>
            <person name="Nakama Y."/>
            <person name="Nakamichi Y."/>
            <person name="Nakamura M."/>
            <person name="Meguro A."/>
            <person name="Negishi M."/>
            <person name="Ohta I."/>
            <person name="Ohta T."/>
            <person name="Okamoto M."/>
            <person name="Ono N."/>
            <person name="Saji S."/>
            <person name="Sakaguchi M."/>
            <person name="Sakai K."/>
            <person name="Shibata M."/>
            <person name="Shimokawa T."/>
            <person name="Song J."/>
            <person name="Takazaki Y."/>
            <person name="Terasawa K."/>
            <person name="Tsugane M."/>
            <person name="Tsuji K."/>
            <person name="Ueda S."/>
            <person name="Waki K."/>
            <person name="Yamagata H."/>
            <person name="Yamamoto M."/>
            <person name="Yamamoto S."/>
            <person name="Yamane H."/>
            <person name="Yoshiki S."/>
            <person name="Yoshihara R."/>
            <person name="Yukawa K."/>
            <person name="Zhong H."/>
            <person name="Yano M."/>
            <person name="Yuan Q."/>
            <person name="Ouyang S."/>
            <person name="Liu J."/>
            <person name="Jones K.M."/>
            <person name="Gansberger K."/>
            <person name="Moffat K."/>
            <person name="Hill J."/>
            <person name="Bera J."/>
            <person name="Fadrosh D."/>
            <person name="Jin S."/>
            <person name="Johri S."/>
            <person name="Kim M."/>
            <person name="Overton L."/>
            <person name="Reardon M."/>
            <person name="Tsitrin T."/>
            <person name="Vuong H."/>
            <person name="Weaver B."/>
            <person name="Ciecko A."/>
            <person name="Tallon L."/>
            <person name="Jackson J."/>
            <person name="Pai G."/>
            <person name="Aken S.V."/>
            <person name="Utterback T."/>
            <person name="Reidmuller S."/>
            <person name="Feldblyum T."/>
            <person name="Hsiao J."/>
            <person name="Zismann V."/>
            <person name="Iobst S."/>
            <person name="de Vazeille A.R."/>
            <person name="Buell C.R."/>
            <person name="Ying K."/>
            <person name="Li Y."/>
            <person name="Lu T."/>
            <person name="Huang Y."/>
            <person name="Zhao Q."/>
            <person name="Feng Q."/>
            <person name="Zhang L."/>
            <person name="Zhu J."/>
            <person name="Weng Q."/>
            <person name="Mu J."/>
            <person name="Lu Y."/>
            <person name="Fan D."/>
            <person name="Liu Y."/>
            <person name="Guan J."/>
            <person name="Zhang Y."/>
            <person name="Yu S."/>
            <person name="Liu X."/>
            <person name="Zhang Y."/>
            <person name="Hong G."/>
            <person name="Han B."/>
            <person name="Choisne N."/>
            <person name="Demange N."/>
            <person name="Orjeda G."/>
            <person name="Samain S."/>
            <person name="Cattolico L."/>
            <person name="Pelletier E."/>
            <person name="Couloux A."/>
            <person name="Segurens B."/>
            <person name="Wincker P."/>
            <person name="D'Hont A."/>
            <person name="Scarpelli C."/>
            <person name="Weissenbach J."/>
            <person name="Salanoubat M."/>
            <person name="Quetier F."/>
            <person name="Yu Y."/>
            <person name="Kim H.R."/>
            <person name="Rambo T."/>
            <person name="Currie J."/>
            <person name="Collura K."/>
            <person name="Luo M."/>
            <person name="Yang T."/>
            <person name="Ammiraju J.S.S."/>
            <person name="Engler F."/>
            <person name="Soderlund C."/>
            <person name="Wing R.A."/>
            <person name="Palmer L.E."/>
            <person name="de la Bastide M."/>
            <person name="Spiegel L."/>
            <person name="Nascimento L."/>
            <person name="Zutavern T."/>
            <person name="O'Shaughnessy A."/>
            <person name="Dike S."/>
            <person name="Dedhia N."/>
            <person name="Preston R."/>
            <person name="Balija V."/>
            <person name="McCombie W.R."/>
            <person name="Chow T."/>
            <person name="Chen H."/>
            <person name="Chung M."/>
            <person name="Chen C."/>
            <person name="Shaw J."/>
            <person name="Wu H."/>
            <person name="Hsiao K."/>
            <person name="Chao Y."/>
            <person name="Chu M."/>
            <person name="Cheng C."/>
            <person name="Hour A."/>
            <person name="Lee P."/>
            <person name="Lin S."/>
            <person name="Lin Y."/>
            <person name="Liou J."/>
            <person name="Liu S."/>
            <person name="Hsing Y."/>
            <person name="Raghuvanshi S."/>
            <person name="Mohanty A."/>
            <person name="Bharti A.K."/>
            <person name="Gaur A."/>
            <person name="Gupta V."/>
            <person name="Kumar D."/>
            <person name="Ravi V."/>
            <person name="Vij S."/>
            <person name="Kapur A."/>
            <person name="Khurana P."/>
            <person name="Khurana P."/>
            <person name="Khurana J.P."/>
            <person name="Tyagi A.K."/>
            <person name="Gaikwad K."/>
            <person name="Singh A."/>
            <person name="Dalal V."/>
            <person name="Srivastava S."/>
            <person name="Dixit A."/>
            <person name="Pal A.K."/>
            <person name="Ghazi I.A."/>
            <person name="Yadav M."/>
            <person name="Pandit A."/>
            <person name="Bhargava A."/>
            <person name="Sureshbabu K."/>
            <person name="Batra K."/>
            <person name="Sharma T.R."/>
            <person name="Mohapatra T."/>
            <person name="Singh N.K."/>
            <person name="Messing J."/>
            <person name="Nelson A.B."/>
            <person name="Fuks G."/>
            <person name="Kavchok S."/>
            <person name="Keizer G."/>
            <person name="Linton E."/>
            <person name="Llaca V."/>
            <person name="Song R."/>
            <person name="Tanyolac B."/>
            <person name="Young S."/>
            <person name="Ho-Il K."/>
            <person name="Hahn J.H."/>
            <person name="Sangsakoo G."/>
            <person name="Vanavichit A."/>
            <person name="de Mattos Luiz.A.T."/>
            <person name="Zimmer P.D."/>
            <person name="Malone G."/>
            <person name="Dellagostin O."/>
            <person name="de Oliveira A.C."/>
            <person name="Bevan M."/>
            <person name="Bancroft I."/>
            <person name="Minx P."/>
            <person name="Cordum H."/>
            <person name="Wilson R."/>
            <person name="Cheng Z."/>
            <person name="Jin W."/>
            <person name="Jiang J."/>
            <person name="Leong S.A."/>
            <person name="Iwama H."/>
            <person name="Gojobori T."/>
            <person name="Itoh T."/>
            <person name="Niimura Y."/>
            <person name="Fujii Y."/>
            <person name="Habara T."/>
            <person name="Sakai H."/>
            <person name="Sato Y."/>
            <person name="Wilson G."/>
            <person name="Kumar K."/>
            <person name="McCouch S."/>
            <person name="Juretic N."/>
            <person name="Hoen D."/>
            <person name="Wright S."/>
            <person name="Bruskiewich R."/>
            <person name="Bureau T."/>
            <person name="Miyao A."/>
            <person name="Hirochika H."/>
            <person name="Nishikawa T."/>
            <person name="Kadowaki K."/>
            <person name="Sugiura M."/>
            <person name="Burr B."/>
            <person name="Sasaki T."/>
        </authorList>
    </citation>
    <scope>NUCLEOTIDE SEQUENCE [LARGE SCALE GENOMIC DNA]</scope>
    <source>
        <strain evidence="2">cv. Nipponbare</strain>
    </source>
</reference>
<gene>
    <name evidence="1" type="ordered locus">Os03g0805766</name>
    <name evidence="1" type="ORF">OSNPB_030805766</name>
</gene>
<sequence length="206" mass="22816">MSRVHKILHQHISVPVEEVPDAEDCVEGRVIEVWEVRRPLPLQDLLVLRLRPRVEPQDVVLHHARVRRHARLAVLVHRRAEGGGLGDELAGAVAIEAPAMVGALEAALAVDAPLRQRREAVRARVVHHAPLAAAAAVEPRDDAEAHHHLPVRLARVEVAHRSHGIPLVQPLEPPLLAAAHGRGGLLLLLGARVWRRRLGRHGRRRH</sequence>
<dbReference type="InParanoid" id="A0A0P0W504"/>
<keyword evidence="2" id="KW-1185">Reference proteome</keyword>
<dbReference type="Gramene" id="Os03t0805766-00">
    <property type="protein sequence ID" value="Os03t0805766-00"/>
    <property type="gene ID" value="Os03g0805766"/>
</dbReference>